<sequence length="60" mass="6774">MSPYVPSLCATSEYPMRSRAHREECSIRRLGQRRSPPEVGYAVGTIDYTDDLYSSSDSND</sequence>
<organism evidence="1">
    <name type="scientific">viral metagenome</name>
    <dbReference type="NCBI Taxonomy" id="1070528"/>
    <lineage>
        <taxon>unclassified sequences</taxon>
        <taxon>metagenomes</taxon>
        <taxon>organismal metagenomes</taxon>
    </lineage>
</organism>
<protein>
    <submittedName>
        <fullName evidence="1">Uncharacterized protein</fullName>
    </submittedName>
</protein>
<accession>A0A6C0B658</accession>
<name>A0A6C0B658_9ZZZZ</name>
<reference evidence="1" key="1">
    <citation type="journal article" date="2020" name="Nature">
        <title>Giant virus diversity and host interactions through global metagenomics.</title>
        <authorList>
            <person name="Schulz F."/>
            <person name="Roux S."/>
            <person name="Paez-Espino D."/>
            <person name="Jungbluth S."/>
            <person name="Walsh D.A."/>
            <person name="Denef V.J."/>
            <person name="McMahon K.D."/>
            <person name="Konstantinidis K.T."/>
            <person name="Eloe-Fadrosh E.A."/>
            <person name="Kyrpides N.C."/>
            <person name="Woyke T."/>
        </authorList>
    </citation>
    <scope>NUCLEOTIDE SEQUENCE</scope>
    <source>
        <strain evidence="1">GVMAG-M-3300009422-16</strain>
    </source>
</reference>
<dbReference type="AlphaFoldDB" id="A0A6C0B658"/>
<evidence type="ECO:0000313" key="1">
    <source>
        <dbReference type="EMBL" id="QHS86963.1"/>
    </source>
</evidence>
<dbReference type="EMBL" id="MN739068">
    <property type="protein sequence ID" value="QHS86963.1"/>
    <property type="molecule type" value="Genomic_DNA"/>
</dbReference>
<proteinExistence type="predicted"/>